<dbReference type="OrthoDB" id="27214at2759"/>
<dbReference type="InterPro" id="IPR005151">
    <property type="entry name" value="Tail-specific_protease"/>
</dbReference>
<organism evidence="4 5">
    <name type="scientific">Dactylonectria estremocensis</name>
    <dbReference type="NCBI Taxonomy" id="1079267"/>
    <lineage>
        <taxon>Eukaryota</taxon>
        <taxon>Fungi</taxon>
        <taxon>Dikarya</taxon>
        <taxon>Ascomycota</taxon>
        <taxon>Pezizomycotina</taxon>
        <taxon>Sordariomycetes</taxon>
        <taxon>Hypocreomycetidae</taxon>
        <taxon>Hypocreales</taxon>
        <taxon>Nectriaceae</taxon>
        <taxon>Dactylonectria</taxon>
    </lineage>
</organism>
<evidence type="ECO:0008006" key="6">
    <source>
        <dbReference type="Google" id="ProtNLM"/>
    </source>
</evidence>
<dbReference type="InterPro" id="IPR056186">
    <property type="entry name" value="PDZ_CPAF-rel"/>
</dbReference>
<dbReference type="EMBL" id="JAGMUU010000010">
    <property type="protein sequence ID" value="KAH7144276.1"/>
    <property type="molecule type" value="Genomic_DNA"/>
</dbReference>
<feature type="domain" description="CPAF-like PDZ" evidence="3">
    <location>
        <begin position="150"/>
        <end position="266"/>
    </location>
</feature>
<keyword evidence="5" id="KW-1185">Reference proteome</keyword>
<dbReference type="Proteomes" id="UP000717696">
    <property type="component" value="Unassembled WGS sequence"/>
</dbReference>
<dbReference type="Gene3D" id="3.90.226.10">
    <property type="entry name" value="2-enoyl-CoA Hydratase, Chain A, domain 1"/>
    <property type="match status" value="1"/>
</dbReference>
<dbReference type="PANTHER" id="PTHR37049:SF4">
    <property type="entry name" value="RHODANESE DOMAIN-CONTAINING PROTEIN"/>
    <property type="match status" value="1"/>
</dbReference>
<name>A0A9P9ETX7_9HYPO</name>
<dbReference type="AlphaFoldDB" id="A0A9P9ETX7"/>
<gene>
    <name evidence="4" type="ORF">B0J13DRAFT_595780</name>
</gene>
<feature type="domain" description="Tail specific protease" evidence="2">
    <location>
        <begin position="384"/>
        <end position="545"/>
    </location>
</feature>
<sequence>MDEVASMPSFIHARDIADSGTEPCKILSKAYESLATPGKSNLLPIAPSIGLACLKSVPLNKQRDLKLLDYISPMLSFQSTLENLADPPEEYIIPGVDVLGGIEVIRSKLQKDQYGTQYEVMTDLERIFWAAGDGHFGYGPALTNTFYFARPQILFQSVSMDGVRLPNIFGLYDILAGNHGELDYRPSAIESIDGHPIAEWIENDAALRGGNSQDPDAQYNAQFWSLARQAANADPGILRVGFEIPDNYTLSFYNGTTKVVQNALLFPAGNDFSGISSGEEFQNYFEIPPATTTEAPSSAATAESTPTYVSTAAESKTSTAAAVPTVPGYPYPVVKHSLNSLSGYFLNESGFEDTAVLSVLEFEPANPPTDLNSTAYMVEAKILVSSFFKAAKKANRDKLIIDLSNNGGGYIVLAEALYAMLFPQGKISNWGRYRANEAFEAYSEASWKTLVGLEFNLEDSYPYTPEGEQIKKGKDWFGPYSLEGGQNVTAAARALPLDPVEFINALGAGPESEEAPFKPENILIVTDGICASSCTILTGLLTRNHGIRTLALGGRPMGFAMQAMGGVKGTRVQPFAQMLSDTLNFVTAVQSDTNAMQILEDAQSSLPGANGGPPLVGVIGAVNYVNGYTVDDLDGYPVQFKYEAANGRLFYTQLMLKDVSEVWRRAAAVAWDSASCVLGSTKNQDGTMADEPLPFDARVRSRASKVENPGMLN</sequence>
<evidence type="ECO:0000313" key="5">
    <source>
        <dbReference type="Proteomes" id="UP000717696"/>
    </source>
</evidence>
<feature type="region of interest" description="Disordered" evidence="1">
    <location>
        <begin position="687"/>
        <end position="713"/>
    </location>
</feature>
<evidence type="ECO:0000259" key="3">
    <source>
        <dbReference type="Pfam" id="PF23658"/>
    </source>
</evidence>
<evidence type="ECO:0000259" key="2">
    <source>
        <dbReference type="Pfam" id="PF03572"/>
    </source>
</evidence>
<dbReference type="GO" id="GO:0008236">
    <property type="term" value="F:serine-type peptidase activity"/>
    <property type="evidence" value="ECO:0007669"/>
    <property type="project" value="InterPro"/>
</dbReference>
<dbReference type="SUPFAM" id="SSF52096">
    <property type="entry name" value="ClpP/crotonase"/>
    <property type="match status" value="1"/>
</dbReference>
<accession>A0A9P9ETX7</accession>
<dbReference type="Pfam" id="PF23658">
    <property type="entry name" value="PDZ_CPAF_rel"/>
    <property type="match status" value="1"/>
</dbReference>
<dbReference type="InterPro" id="IPR029045">
    <property type="entry name" value="ClpP/crotonase-like_dom_sf"/>
</dbReference>
<dbReference type="GO" id="GO:0006508">
    <property type="term" value="P:proteolysis"/>
    <property type="evidence" value="ECO:0007669"/>
    <property type="project" value="InterPro"/>
</dbReference>
<evidence type="ECO:0000256" key="1">
    <source>
        <dbReference type="SAM" id="MobiDB-lite"/>
    </source>
</evidence>
<protein>
    <recommendedName>
        <fullName evidence="6">Tail specific protease domain-containing protein</fullName>
    </recommendedName>
</protein>
<dbReference type="InterPro" id="IPR052766">
    <property type="entry name" value="S41A_metabolite_peptidase"/>
</dbReference>
<reference evidence="4" key="1">
    <citation type="journal article" date="2021" name="Nat. Commun.">
        <title>Genetic determinants of endophytism in the Arabidopsis root mycobiome.</title>
        <authorList>
            <person name="Mesny F."/>
            <person name="Miyauchi S."/>
            <person name="Thiergart T."/>
            <person name="Pickel B."/>
            <person name="Atanasova L."/>
            <person name="Karlsson M."/>
            <person name="Huettel B."/>
            <person name="Barry K.W."/>
            <person name="Haridas S."/>
            <person name="Chen C."/>
            <person name="Bauer D."/>
            <person name="Andreopoulos W."/>
            <person name="Pangilinan J."/>
            <person name="LaButti K."/>
            <person name="Riley R."/>
            <person name="Lipzen A."/>
            <person name="Clum A."/>
            <person name="Drula E."/>
            <person name="Henrissat B."/>
            <person name="Kohler A."/>
            <person name="Grigoriev I.V."/>
            <person name="Martin F.M."/>
            <person name="Hacquard S."/>
        </authorList>
    </citation>
    <scope>NUCLEOTIDE SEQUENCE</scope>
    <source>
        <strain evidence="4">MPI-CAGE-AT-0021</strain>
    </source>
</reference>
<comment type="caution">
    <text evidence="4">The sequence shown here is derived from an EMBL/GenBank/DDBJ whole genome shotgun (WGS) entry which is preliminary data.</text>
</comment>
<evidence type="ECO:0000313" key="4">
    <source>
        <dbReference type="EMBL" id="KAH7144276.1"/>
    </source>
</evidence>
<dbReference type="Pfam" id="PF03572">
    <property type="entry name" value="Peptidase_S41"/>
    <property type="match status" value="1"/>
</dbReference>
<proteinExistence type="predicted"/>
<dbReference type="PANTHER" id="PTHR37049">
    <property type="entry name" value="PEPTIDASE S41 FAMILY PROTEIN"/>
    <property type="match status" value="1"/>
</dbReference>